<reference evidence="3" key="1">
    <citation type="journal article" date="2020" name="Nature">
        <title>Giant virus diversity and host interactions through global metagenomics.</title>
        <authorList>
            <person name="Schulz F."/>
            <person name="Roux S."/>
            <person name="Paez-Espino D."/>
            <person name="Jungbluth S."/>
            <person name="Walsh D.A."/>
            <person name="Denef V.J."/>
            <person name="McMahon K.D."/>
            <person name="Konstantinidis K.T."/>
            <person name="Eloe-Fadrosh E.A."/>
            <person name="Kyrpides N.C."/>
            <person name="Woyke T."/>
        </authorList>
    </citation>
    <scope>NUCLEOTIDE SEQUENCE</scope>
    <source>
        <strain evidence="3">GVMAG-M-3300001351-8</strain>
    </source>
</reference>
<dbReference type="GO" id="GO:0005198">
    <property type="term" value="F:structural molecule activity"/>
    <property type="evidence" value="ECO:0007669"/>
    <property type="project" value="InterPro"/>
</dbReference>
<dbReference type="InterPro" id="IPR031654">
    <property type="entry name" value="Capsid_N"/>
</dbReference>
<name>A0A6C0EI31_9ZZZZ</name>
<dbReference type="InterPro" id="IPR016112">
    <property type="entry name" value="VP_dsDNA_II"/>
</dbReference>
<dbReference type="EMBL" id="MN738863">
    <property type="protein sequence ID" value="QHT28648.1"/>
    <property type="molecule type" value="Genomic_DNA"/>
</dbReference>
<evidence type="ECO:0000313" key="3">
    <source>
        <dbReference type="EMBL" id="QHT28648.1"/>
    </source>
</evidence>
<dbReference type="Pfam" id="PF04451">
    <property type="entry name" value="Capsid_NCLDV"/>
    <property type="match status" value="1"/>
</dbReference>
<dbReference type="SUPFAM" id="SSF49749">
    <property type="entry name" value="Group II dsDNA viruses VP"/>
    <property type="match status" value="2"/>
</dbReference>
<dbReference type="InterPro" id="IPR038519">
    <property type="entry name" value="MCP_C_sf"/>
</dbReference>
<protein>
    <recommendedName>
        <fullName evidence="4">Major capsid protein N-terminal domain-containing protein</fullName>
    </recommendedName>
</protein>
<dbReference type="AlphaFoldDB" id="A0A6C0EI31"/>
<evidence type="ECO:0000259" key="2">
    <source>
        <dbReference type="Pfam" id="PF16903"/>
    </source>
</evidence>
<dbReference type="Gene3D" id="2.70.9.10">
    <property type="entry name" value="Adenovirus Type 2 Hexon, domain 4"/>
    <property type="match status" value="1"/>
</dbReference>
<evidence type="ECO:0000259" key="1">
    <source>
        <dbReference type="Pfam" id="PF04451"/>
    </source>
</evidence>
<feature type="domain" description="Major capsid protein C-terminal" evidence="1">
    <location>
        <begin position="236"/>
        <end position="430"/>
    </location>
</feature>
<proteinExistence type="predicted"/>
<sequence length="435" mass="50011">MGGGHIQLVAYGAQDEYLTGNPQITFFKAVYKKYTNFAIENFNMIPIGTLKWGNKLTFNIDRKGDLLGGVYLEFILEFLSVDNKKLSFQEIRQELIKSKTLNNLSKSLGYSFINYIDVEIGGTTIDTQTGHWMAIKNELNKEFNKQINNLFLTHGFNRAAHISENAISIIIPLDFWFNTNPGLFLPLIALQYHEVKINVKLNSLDNLLLNNDRTIKNIHIVELNMVADYIFLDNAERKLFAQSPHDYLIEQHQFLPEYSHTGNNSINISLPFNHPIKQIVWTLHDRSLTKDLGLLWSGQKDRINQAKIQLNGIDRFHEKPGYYFQTLQKYTHTNGLDLHKFFSEMMYMYQIPNIDNSALPTTALDSFCYNFCLNNGSFQPCGSCNFSRLDNATLNILLNNDIPTKLDQEMCIKIYGVNYNILKITNGMGGILYQN</sequence>
<dbReference type="Gene3D" id="2.70.9.20">
    <property type="entry name" value="Major capsid protein Vp54"/>
    <property type="match status" value="1"/>
</dbReference>
<feature type="domain" description="Major capsid protein N-terminal" evidence="2">
    <location>
        <begin position="25"/>
        <end position="233"/>
    </location>
</feature>
<organism evidence="3">
    <name type="scientific">viral metagenome</name>
    <dbReference type="NCBI Taxonomy" id="1070528"/>
    <lineage>
        <taxon>unclassified sequences</taxon>
        <taxon>metagenomes</taxon>
        <taxon>organismal metagenomes</taxon>
    </lineage>
</organism>
<evidence type="ECO:0008006" key="4">
    <source>
        <dbReference type="Google" id="ProtNLM"/>
    </source>
</evidence>
<dbReference type="InterPro" id="IPR007542">
    <property type="entry name" value="MCP_C"/>
</dbReference>
<dbReference type="Pfam" id="PF16903">
    <property type="entry name" value="Capsid_N"/>
    <property type="match status" value="1"/>
</dbReference>
<accession>A0A6C0EI31</accession>